<comment type="similarity">
    <text evidence="3">Belongs to the VTA1 family.</text>
</comment>
<evidence type="ECO:0000313" key="13">
    <source>
        <dbReference type="EMBL" id="KAF0974988.1"/>
    </source>
</evidence>
<evidence type="ECO:0000256" key="4">
    <source>
        <dbReference type="ARBA" id="ARBA00022448"/>
    </source>
</evidence>
<sequence>MSTSLSDYPTILKPLVPYLQRANEFEKRAPIVSFYCRTYAVQLGISIVQSQDQSDDEATQILTDLMDRLEQDKEQLNIEAQESEAKDMVEMFALKVFKKADDADREGRHDTQIAKLYYAASILIEVTKQFGDLSSNMVEKQKYAKWRAAEIQKSIRTGQPVPPVEDQQAEDQDDQLQYYSNQQINPGGNQSSEEDEVNRYLQEQENQLAKERQSSTPSYDWNNNTLSLQQTQFNQYQLQQQQPQKQQNDYMNVSPTTSSEETSFEQPKTFSQLQQQFNTPSSSWSNPQQPKQETSFNTSPAFNNASSNNIQPSSSASQQLSQQKPTTQQQRATTASPPTISQTSLQSGTPPPQQHHVTSHVTTSSGGNKEIPLDNMMKAQKLCKFAISSLQFEDVETARKNLIEALNLIS</sequence>
<dbReference type="VEuPathDB" id="AmoebaDB:NF0083440"/>
<dbReference type="InterPro" id="IPR023175">
    <property type="entry name" value="Vta1/CALS_N_sf"/>
</dbReference>
<feature type="compositionally biased region" description="Low complexity" evidence="10">
    <location>
        <begin position="256"/>
        <end position="265"/>
    </location>
</feature>
<feature type="region of interest" description="Disordered" evidence="10">
    <location>
        <begin position="154"/>
        <end position="173"/>
    </location>
</feature>
<dbReference type="InterPro" id="IPR039431">
    <property type="entry name" value="Vta1/CALS_N"/>
</dbReference>
<proteinExistence type="inferred from homology"/>
<dbReference type="PANTHER" id="PTHR46009:SF1">
    <property type="entry name" value="VACUOLAR PROTEIN SORTING-ASSOCIATED PROTEIN VTA1 HOMOLOG"/>
    <property type="match status" value="1"/>
</dbReference>
<feature type="compositionally biased region" description="Low complexity" evidence="10">
    <location>
        <begin position="235"/>
        <end position="247"/>
    </location>
</feature>
<evidence type="ECO:0000259" key="12">
    <source>
        <dbReference type="Pfam" id="PF18097"/>
    </source>
</evidence>
<feature type="region of interest" description="Disordered" evidence="10">
    <location>
        <begin position="235"/>
        <end position="372"/>
    </location>
</feature>
<evidence type="ECO:0008006" key="15">
    <source>
        <dbReference type="Google" id="ProtNLM"/>
    </source>
</evidence>
<evidence type="ECO:0000256" key="2">
    <source>
        <dbReference type="ARBA" id="ARBA00004496"/>
    </source>
</evidence>
<evidence type="ECO:0000256" key="6">
    <source>
        <dbReference type="ARBA" id="ARBA00022753"/>
    </source>
</evidence>
<dbReference type="VEuPathDB" id="AmoebaDB:FDP41_005741"/>
<dbReference type="OrthoDB" id="391137at2759"/>
<dbReference type="GO" id="GO:0010008">
    <property type="term" value="C:endosome membrane"/>
    <property type="evidence" value="ECO:0007669"/>
    <property type="project" value="UniProtKB-SubCell"/>
</dbReference>
<dbReference type="GO" id="GO:0005771">
    <property type="term" value="C:multivesicular body"/>
    <property type="evidence" value="ECO:0007669"/>
    <property type="project" value="TreeGrafter"/>
</dbReference>
<gene>
    <name evidence="13" type="ORF">FDP41_005741</name>
</gene>
<keyword evidence="5" id="KW-0963">Cytoplasm</keyword>
<dbReference type="GO" id="GO:0032511">
    <property type="term" value="P:late endosome to vacuole transport via multivesicular body sorting pathway"/>
    <property type="evidence" value="ECO:0007669"/>
    <property type="project" value="InterPro"/>
</dbReference>
<evidence type="ECO:0000256" key="5">
    <source>
        <dbReference type="ARBA" id="ARBA00022490"/>
    </source>
</evidence>
<evidence type="ECO:0000256" key="7">
    <source>
        <dbReference type="ARBA" id="ARBA00022927"/>
    </source>
</evidence>
<evidence type="ECO:0000313" key="14">
    <source>
        <dbReference type="Proteomes" id="UP000444721"/>
    </source>
</evidence>
<keyword evidence="9" id="KW-0175">Coiled coil</keyword>
<dbReference type="Gene3D" id="1.20.5.420">
    <property type="entry name" value="Immunoglobulin FC, subunit C"/>
    <property type="match status" value="1"/>
</dbReference>
<dbReference type="EMBL" id="VFQX01000048">
    <property type="protein sequence ID" value="KAF0974988.1"/>
    <property type="molecule type" value="Genomic_DNA"/>
</dbReference>
<accession>A0A6A5BLF2</accession>
<feature type="domain" description="Vta1/callose synthase N-terminal" evidence="11">
    <location>
        <begin position="15"/>
        <end position="156"/>
    </location>
</feature>
<dbReference type="InterPro" id="IPR041212">
    <property type="entry name" value="Vta1_C"/>
</dbReference>
<comment type="caution">
    <text evidence="13">The sequence shown here is derived from an EMBL/GenBank/DDBJ whole genome shotgun (WGS) entry which is preliminary data.</text>
</comment>
<keyword evidence="14" id="KW-1185">Reference proteome</keyword>
<feature type="domain" description="Vta1 C-terminal" evidence="12">
    <location>
        <begin position="374"/>
        <end position="408"/>
    </location>
</feature>
<evidence type="ECO:0000259" key="11">
    <source>
        <dbReference type="Pfam" id="PF04652"/>
    </source>
</evidence>
<dbReference type="PANTHER" id="PTHR46009">
    <property type="entry name" value="VACUOLAR PROTEIN SORTING-ASSOCIATED PROTEIN VTA1 HOMOLOG"/>
    <property type="match status" value="1"/>
</dbReference>
<dbReference type="InterPro" id="IPR044538">
    <property type="entry name" value="Vta1-like"/>
</dbReference>
<dbReference type="AlphaFoldDB" id="A0A6A5BLF2"/>
<name>A0A6A5BLF2_NAEFO</name>
<comment type="subcellular location">
    <subcellularLocation>
        <location evidence="2">Cytoplasm</location>
    </subcellularLocation>
    <subcellularLocation>
        <location evidence="1">Endosome membrane</location>
        <topology evidence="1">Peripheral membrane protein</topology>
    </subcellularLocation>
</comment>
<dbReference type="Proteomes" id="UP000444721">
    <property type="component" value="Unassembled WGS sequence"/>
</dbReference>
<reference evidence="13 14" key="1">
    <citation type="journal article" date="2019" name="Sci. Rep.">
        <title>Nanopore sequencing improves the draft genome of the human pathogenic amoeba Naegleria fowleri.</title>
        <authorList>
            <person name="Liechti N."/>
            <person name="Schurch N."/>
            <person name="Bruggmann R."/>
            <person name="Wittwer M."/>
        </authorList>
    </citation>
    <scope>NUCLEOTIDE SEQUENCE [LARGE SCALE GENOMIC DNA]</scope>
    <source>
        <strain evidence="13 14">ATCC 30894</strain>
    </source>
</reference>
<evidence type="ECO:0000256" key="9">
    <source>
        <dbReference type="SAM" id="Coils"/>
    </source>
</evidence>
<dbReference type="OMA" id="AYWCEYH"/>
<evidence type="ECO:0000256" key="3">
    <source>
        <dbReference type="ARBA" id="ARBA00007895"/>
    </source>
</evidence>
<evidence type="ECO:0000256" key="1">
    <source>
        <dbReference type="ARBA" id="ARBA00004481"/>
    </source>
</evidence>
<keyword evidence="6" id="KW-0967">Endosome</keyword>
<keyword evidence="7" id="KW-0653">Protein transport</keyword>
<feature type="compositionally biased region" description="Polar residues" evidence="10">
    <location>
        <begin position="266"/>
        <end position="302"/>
    </location>
</feature>
<evidence type="ECO:0000256" key="8">
    <source>
        <dbReference type="ARBA" id="ARBA00023136"/>
    </source>
</evidence>
<dbReference type="VEuPathDB" id="AmoebaDB:NfTy_045520"/>
<feature type="compositionally biased region" description="Low complexity" evidence="10">
    <location>
        <begin position="303"/>
        <end position="339"/>
    </location>
</feature>
<dbReference type="Gene3D" id="1.25.40.270">
    <property type="entry name" value="Vacuolar protein sorting-associated protein vta1"/>
    <property type="match status" value="1"/>
</dbReference>
<protein>
    <recommendedName>
        <fullName evidence="15">Vta1/callose synthase N-terminal domain-containing protein</fullName>
    </recommendedName>
</protein>
<keyword evidence="8" id="KW-0472">Membrane</keyword>
<evidence type="ECO:0000256" key="10">
    <source>
        <dbReference type="SAM" id="MobiDB-lite"/>
    </source>
</evidence>
<keyword evidence="4" id="KW-0813">Transport</keyword>
<dbReference type="GeneID" id="68112959"/>
<dbReference type="Pfam" id="PF04652">
    <property type="entry name" value="Vta1"/>
    <property type="match status" value="1"/>
</dbReference>
<organism evidence="13 14">
    <name type="scientific">Naegleria fowleri</name>
    <name type="common">Brain eating amoeba</name>
    <dbReference type="NCBI Taxonomy" id="5763"/>
    <lineage>
        <taxon>Eukaryota</taxon>
        <taxon>Discoba</taxon>
        <taxon>Heterolobosea</taxon>
        <taxon>Tetramitia</taxon>
        <taxon>Eutetramitia</taxon>
        <taxon>Vahlkampfiidae</taxon>
        <taxon>Naegleria</taxon>
    </lineage>
</organism>
<dbReference type="Pfam" id="PF18097">
    <property type="entry name" value="Vta1_C"/>
    <property type="match status" value="1"/>
</dbReference>
<dbReference type="RefSeq" id="XP_044559701.1">
    <property type="nucleotide sequence ID" value="XM_044709299.1"/>
</dbReference>
<dbReference type="GO" id="GO:0015031">
    <property type="term" value="P:protein transport"/>
    <property type="evidence" value="ECO:0007669"/>
    <property type="project" value="UniProtKB-KW"/>
</dbReference>
<feature type="coiled-coil region" evidence="9">
    <location>
        <begin position="59"/>
        <end position="86"/>
    </location>
</feature>
<feature type="compositionally biased region" description="Polar residues" evidence="10">
    <location>
        <begin position="355"/>
        <end position="367"/>
    </location>
</feature>